<evidence type="ECO:0000313" key="2">
    <source>
        <dbReference type="EMBL" id="TDL27815.1"/>
    </source>
</evidence>
<organism evidence="2 3">
    <name type="scientific">Rickenella mellea</name>
    <dbReference type="NCBI Taxonomy" id="50990"/>
    <lineage>
        <taxon>Eukaryota</taxon>
        <taxon>Fungi</taxon>
        <taxon>Dikarya</taxon>
        <taxon>Basidiomycota</taxon>
        <taxon>Agaricomycotina</taxon>
        <taxon>Agaricomycetes</taxon>
        <taxon>Hymenochaetales</taxon>
        <taxon>Rickenellaceae</taxon>
        <taxon>Rickenella</taxon>
    </lineage>
</organism>
<dbReference type="EMBL" id="ML170158">
    <property type="protein sequence ID" value="TDL27815.1"/>
    <property type="molecule type" value="Genomic_DNA"/>
</dbReference>
<dbReference type="AlphaFoldDB" id="A0A4Y7QK71"/>
<protein>
    <submittedName>
        <fullName evidence="2">Uncharacterized protein</fullName>
    </submittedName>
</protein>
<gene>
    <name evidence="2" type="ORF">BD410DRAFT_781718</name>
</gene>
<accession>A0A4Y7QK71</accession>
<dbReference type="Proteomes" id="UP000294933">
    <property type="component" value="Unassembled WGS sequence"/>
</dbReference>
<reference evidence="2 3" key="1">
    <citation type="submission" date="2018-06" db="EMBL/GenBank/DDBJ databases">
        <title>A transcriptomic atlas of mushroom development highlights an independent origin of complex multicellularity.</title>
        <authorList>
            <consortium name="DOE Joint Genome Institute"/>
            <person name="Krizsan K."/>
            <person name="Almasi E."/>
            <person name="Merenyi Z."/>
            <person name="Sahu N."/>
            <person name="Viragh M."/>
            <person name="Koszo T."/>
            <person name="Mondo S."/>
            <person name="Kiss B."/>
            <person name="Balint B."/>
            <person name="Kues U."/>
            <person name="Barry K."/>
            <person name="Hegedus J.C."/>
            <person name="Henrissat B."/>
            <person name="Johnson J."/>
            <person name="Lipzen A."/>
            <person name="Ohm R."/>
            <person name="Nagy I."/>
            <person name="Pangilinan J."/>
            <person name="Yan J."/>
            <person name="Xiong Y."/>
            <person name="Grigoriev I.V."/>
            <person name="Hibbett D.S."/>
            <person name="Nagy L.G."/>
        </authorList>
    </citation>
    <scope>NUCLEOTIDE SEQUENCE [LARGE SCALE GENOMIC DNA]</scope>
    <source>
        <strain evidence="2 3">SZMC22713</strain>
    </source>
</reference>
<keyword evidence="3" id="KW-1185">Reference proteome</keyword>
<evidence type="ECO:0000313" key="3">
    <source>
        <dbReference type="Proteomes" id="UP000294933"/>
    </source>
</evidence>
<sequence length="164" mass="18698">MPRAGYAYQAHDLIISTSGPIKRRDSSTTNDDITKLTLPRPHSKTRTTDIIIVFPNTHAYYPPLTPWIHGAWCTIKTVTGNRPFLAFFDGRERRRLYRYCRNAKTEFIRSSVSVIFELHGQSAGYVQYGIGVRGSSRYPPRSTDRRPPANSDSAPCNPPFRPRQ</sequence>
<name>A0A4Y7QK71_9AGAM</name>
<feature type="region of interest" description="Disordered" evidence="1">
    <location>
        <begin position="136"/>
        <end position="164"/>
    </location>
</feature>
<feature type="region of interest" description="Disordered" evidence="1">
    <location>
        <begin position="19"/>
        <end position="40"/>
    </location>
</feature>
<dbReference type="VEuPathDB" id="FungiDB:BD410DRAFT_781718"/>
<evidence type="ECO:0000256" key="1">
    <source>
        <dbReference type="SAM" id="MobiDB-lite"/>
    </source>
</evidence>
<proteinExistence type="predicted"/>